<dbReference type="SUPFAM" id="SSF52540">
    <property type="entry name" value="P-loop containing nucleoside triphosphate hydrolases"/>
    <property type="match status" value="2"/>
</dbReference>
<dbReference type="InterPro" id="IPR001650">
    <property type="entry name" value="Helicase_C-like"/>
</dbReference>
<dbReference type="InterPro" id="IPR025202">
    <property type="entry name" value="PLD-like_dom"/>
</dbReference>
<evidence type="ECO:0000256" key="1">
    <source>
        <dbReference type="ARBA" id="ARBA00022801"/>
    </source>
</evidence>
<evidence type="ECO:0000259" key="2">
    <source>
        <dbReference type="PROSITE" id="PS51192"/>
    </source>
</evidence>
<dbReference type="InterPro" id="IPR000330">
    <property type="entry name" value="SNF2_N"/>
</dbReference>
<dbReference type="InParanoid" id="A0A540VA18"/>
<dbReference type="SUPFAM" id="SSF56024">
    <property type="entry name" value="Phospholipase D/nuclease"/>
    <property type="match status" value="1"/>
</dbReference>
<dbReference type="Pfam" id="PF13091">
    <property type="entry name" value="PLDc_2"/>
    <property type="match status" value="1"/>
</dbReference>
<keyword evidence="1" id="KW-0378">Hydrolase</keyword>
<dbReference type="PROSITE" id="PS51194">
    <property type="entry name" value="HELICASE_CTER"/>
    <property type="match status" value="1"/>
</dbReference>
<dbReference type="Proteomes" id="UP000317371">
    <property type="component" value="Unassembled WGS sequence"/>
</dbReference>
<sequence>MIQRFSSRRHPLDRSYLCRRLQGARAYDRIAGYFRSSLLEIAGETLESVQGPIRVVCNSDLSPLDVQTAQAAKLAMRREWMSHGPERLVEPPHDGPARERFARLYRFLCEEKLQVRVLPNHAFGLIHGKAGVITLADGRQVAFLGSTNETREAWRLNYELLWEDDSPEAVAWVQEEFDALWGSPYAFPLAEAVVEDIGRLARRRVLYQVDQWFETAHEAEEPFQAPDPGPAVVESPVYRRENGLWPHQKYFVKLAYDAHYGPWGKARFVLADQVGLGKTLQLALTALLIGLSGERPILILAPKTLLRQWQAEMWDLLAMPSAVWTGKVWLDEQGVEHPFPIRRCPRRVGLVSAGLITRRSAICQDLLSLEYDCVILDEAHRARRRNLHRPQEKVDPNNLLRFMQEIAPRTRSLLLATATPVQLHPIEAWDLLDVLARGDDSVLGNEFSFWRRYPLRGLALVMGSETPPANETELWEWVRNPLPPKSEGRLFERLRRDLDLPDQVAVAPGDTFDRLRPPTRQHLRRSRDDLFRLHNPFIRRIVRRTRTQLEQQRDPETGEPLLQPIQIRLFGEGEHEALLLPPHLREAYELAEMFCRSLGERMQASGFLKTLLLRRTGSSIYAGQQTARRILDGWQALEAEWEEDEEEDGEETSLARSLTPFEQELLRRFLKALSIPHEEDPKYAAVRRYLLEYGWLHRGCIIFSQYFDSIRWLAEKLTQELPSEVIGVYSGPQASGLYLGGECTPRPREEIKQMVARREIRLLLGTDAASEGLNLQRLGSLINLDLPWNPTRLEQRKGRIQRIGQVYNPVYICNLRYKDSVEDRVHQLLSTRLQHIYGLFGQLPDVLEDAWIAAAMQDMEQARRIIDSVPQQHPFDLRYTQYQPIHWESCAQVLAQDAIAARLRQGWG</sequence>
<dbReference type="GO" id="GO:0016787">
    <property type="term" value="F:hydrolase activity"/>
    <property type="evidence" value="ECO:0007669"/>
    <property type="project" value="UniProtKB-KW"/>
</dbReference>
<dbReference type="OrthoDB" id="9814088at2"/>
<dbReference type="AlphaFoldDB" id="A0A540VA18"/>
<dbReference type="Gene3D" id="3.30.870.10">
    <property type="entry name" value="Endonuclease Chain A"/>
    <property type="match status" value="1"/>
</dbReference>
<accession>A0A540VA18</accession>
<dbReference type="Gene3D" id="3.40.50.10810">
    <property type="entry name" value="Tandem AAA-ATPase domain"/>
    <property type="match status" value="1"/>
</dbReference>
<dbReference type="GO" id="GO:0004386">
    <property type="term" value="F:helicase activity"/>
    <property type="evidence" value="ECO:0007669"/>
    <property type="project" value="UniProtKB-KW"/>
</dbReference>
<comment type="caution">
    <text evidence="4">The sequence shown here is derived from an EMBL/GenBank/DDBJ whole genome shotgun (WGS) entry which is preliminary data.</text>
</comment>
<proteinExistence type="predicted"/>
<dbReference type="EMBL" id="VIGC01000036">
    <property type="protein sequence ID" value="TQE93610.1"/>
    <property type="molecule type" value="Genomic_DNA"/>
</dbReference>
<dbReference type="InterPro" id="IPR049952">
    <property type="entry name" value="PhospholipD-like_anti-phage"/>
</dbReference>
<dbReference type="PANTHER" id="PTHR45766:SF6">
    <property type="entry name" value="SWI_SNF-RELATED MATRIX-ASSOCIATED ACTIN-DEPENDENT REGULATOR OF CHROMATIN SUBFAMILY A-LIKE PROTEIN 1"/>
    <property type="match status" value="1"/>
</dbReference>
<dbReference type="PANTHER" id="PTHR45766">
    <property type="entry name" value="DNA ANNEALING HELICASE AND ENDONUCLEASE ZRANB3 FAMILY MEMBER"/>
    <property type="match status" value="1"/>
</dbReference>
<reference evidence="4 5" key="1">
    <citation type="submission" date="2019-06" db="EMBL/GenBank/DDBJ databases">
        <title>Genome sequence of Litorilinea aerophila BAA-2444.</title>
        <authorList>
            <person name="Maclea K.S."/>
            <person name="Maurais E.G."/>
            <person name="Iannazzi L.C."/>
        </authorList>
    </citation>
    <scope>NUCLEOTIDE SEQUENCE [LARGE SCALE GENOMIC DNA]</scope>
    <source>
        <strain evidence="4 5">ATCC BAA-2444</strain>
    </source>
</reference>
<dbReference type="SMART" id="SM00487">
    <property type="entry name" value="DEXDc"/>
    <property type="match status" value="1"/>
</dbReference>
<dbReference type="RefSeq" id="WP_141612031.1">
    <property type="nucleotide sequence ID" value="NZ_VIGC02000036.1"/>
</dbReference>
<keyword evidence="4" id="KW-0347">Helicase</keyword>
<keyword evidence="4" id="KW-0067">ATP-binding</keyword>
<dbReference type="InterPro" id="IPR038718">
    <property type="entry name" value="SNF2-like_sf"/>
</dbReference>
<evidence type="ECO:0000313" key="5">
    <source>
        <dbReference type="Proteomes" id="UP000317371"/>
    </source>
</evidence>
<dbReference type="CDD" id="cd09179">
    <property type="entry name" value="PLDc_N_DEXD_a"/>
    <property type="match status" value="1"/>
</dbReference>
<dbReference type="CDD" id="cd18793">
    <property type="entry name" value="SF2_C_SNF"/>
    <property type="match status" value="1"/>
</dbReference>
<feature type="domain" description="Helicase ATP-binding" evidence="2">
    <location>
        <begin position="259"/>
        <end position="438"/>
    </location>
</feature>
<dbReference type="InterPro" id="IPR027417">
    <property type="entry name" value="P-loop_NTPase"/>
</dbReference>
<dbReference type="GO" id="GO:0005524">
    <property type="term" value="F:ATP binding"/>
    <property type="evidence" value="ECO:0007669"/>
    <property type="project" value="InterPro"/>
</dbReference>
<feature type="domain" description="Helicase C-terminal" evidence="3">
    <location>
        <begin position="685"/>
        <end position="847"/>
    </location>
</feature>
<protein>
    <submittedName>
        <fullName evidence="4">Helicase SNF2</fullName>
    </submittedName>
</protein>
<organism evidence="4 5">
    <name type="scientific">Litorilinea aerophila</name>
    <dbReference type="NCBI Taxonomy" id="1204385"/>
    <lineage>
        <taxon>Bacteria</taxon>
        <taxon>Bacillati</taxon>
        <taxon>Chloroflexota</taxon>
        <taxon>Caldilineae</taxon>
        <taxon>Caldilineales</taxon>
        <taxon>Caldilineaceae</taxon>
        <taxon>Litorilinea</taxon>
    </lineage>
</organism>
<evidence type="ECO:0000259" key="3">
    <source>
        <dbReference type="PROSITE" id="PS51194"/>
    </source>
</evidence>
<dbReference type="PROSITE" id="PS51192">
    <property type="entry name" value="HELICASE_ATP_BIND_1"/>
    <property type="match status" value="1"/>
</dbReference>
<dbReference type="InterPro" id="IPR049730">
    <property type="entry name" value="SNF2/RAD54-like_C"/>
</dbReference>
<gene>
    <name evidence="4" type="ORF">FKZ61_20485</name>
</gene>
<dbReference type="InterPro" id="IPR014001">
    <property type="entry name" value="Helicase_ATP-bd"/>
</dbReference>
<keyword evidence="5" id="KW-1185">Reference proteome</keyword>
<dbReference type="NCBIfam" id="NF042964">
    <property type="entry name" value="phospholipD_antiphage"/>
    <property type="match status" value="1"/>
</dbReference>
<name>A0A540VA18_9CHLR</name>
<keyword evidence="4" id="KW-0547">Nucleotide-binding</keyword>
<dbReference type="Gene3D" id="3.40.50.300">
    <property type="entry name" value="P-loop containing nucleotide triphosphate hydrolases"/>
    <property type="match status" value="1"/>
</dbReference>
<evidence type="ECO:0000313" key="4">
    <source>
        <dbReference type="EMBL" id="TQE93610.1"/>
    </source>
</evidence>
<dbReference type="Pfam" id="PF00271">
    <property type="entry name" value="Helicase_C"/>
    <property type="match status" value="1"/>
</dbReference>
<dbReference type="SMART" id="SM00490">
    <property type="entry name" value="HELICc"/>
    <property type="match status" value="1"/>
</dbReference>
<dbReference type="Pfam" id="PF00176">
    <property type="entry name" value="SNF2-rel_dom"/>
    <property type="match status" value="1"/>
</dbReference>